<keyword evidence="1" id="KW-0812">Transmembrane</keyword>
<gene>
    <name evidence="2" type="ORF">CEURO_LOCUS5487</name>
</gene>
<feature type="transmembrane region" description="Helical" evidence="1">
    <location>
        <begin position="58"/>
        <end position="80"/>
    </location>
</feature>
<dbReference type="Proteomes" id="UP001152484">
    <property type="component" value="Unassembled WGS sequence"/>
</dbReference>
<keyword evidence="1" id="KW-0472">Membrane</keyword>
<protein>
    <submittedName>
        <fullName evidence="2">Uncharacterized protein</fullName>
    </submittedName>
</protein>
<accession>A0A9P1E310</accession>
<keyword evidence="1" id="KW-1133">Transmembrane helix</keyword>
<evidence type="ECO:0000256" key="1">
    <source>
        <dbReference type="SAM" id="Phobius"/>
    </source>
</evidence>
<dbReference type="AlphaFoldDB" id="A0A9P1E310"/>
<organism evidence="2 3">
    <name type="scientific">Cuscuta europaea</name>
    <name type="common">European dodder</name>
    <dbReference type="NCBI Taxonomy" id="41803"/>
    <lineage>
        <taxon>Eukaryota</taxon>
        <taxon>Viridiplantae</taxon>
        <taxon>Streptophyta</taxon>
        <taxon>Embryophyta</taxon>
        <taxon>Tracheophyta</taxon>
        <taxon>Spermatophyta</taxon>
        <taxon>Magnoliopsida</taxon>
        <taxon>eudicotyledons</taxon>
        <taxon>Gunneridae</taxon>
        <taxon>Pentapetalae</taxon>
        <taxon>asterids</taxon>
        <taxon>lamiids</taxon>
        <taxon>Solanales</taxon>
        <taxon>Convolvulaceae</taxon>
        <taxon>Cuscuteae</taxon>
        <taxon>Cuscuta</taxon>
        <taxon>Cuscuta subgen. Cuscuta</taxon>
    </lineage>
</organism>
<reference evidence="2" key="1">
    <citation type="submission" date="2022-07" db="EMBL/GenBank/DDBJ databases">
        <authorList>
            <person name="Macas J."/>
            <person name="Novak P."/>
            <person name="Neumann P."/>
        </authorList>
    </citation>
    <scope>NUCLEOTIDE SEQUENCE</scope>
</reference>
<proteinExistence type="predicted"/>
<dbReference type="OrthoDB" id="539995at2759"/>
<name>A0A9P1E310_CUSEU</name>
<evidence type="ECO:0000313" key="3">
    <source>
        <dbReference type="Proteomes" id="UP001152484"/>
    </source>
</evidence>
<evidence type="ECO:0000313" key="2">
    <source>
        <dbReference type="EMBL" id="CAH9075115.1"/>
    </source>
</evidence>
<sequence length="102" mass="11230">MRRGNRGEIGVGKHDGLLSHPLYGGYVSDFPHIKRLCPLLSLANGVSPRVAPANHEDVAFLLLVLVVLLLLIEIPDLLFLTLRVTEGNGVWVNPSICPRRRS</sequence>
<dbReference type="EMBL" id="CAMAPE010000009">
    <property type="protein sequence ID" value="CAH9075115.1"/>
    <property type="molecule type" value="Genomic_DNA"/>
</dbReference>
<comment type="caution">
    <text evidence="2">The sequence shown here is derived from an EMBL/GenBank/DDBJ whole genome shotgun (WGS) entry which is preliminary data.</text>
</comment>
<keyword evidence="3" id="KW-1185">Reference proteome</keyword>